<feature type="chain" id="PRO_5038511856" description="Lipoprotein" evidence="1">
    <location>
        <begin position="24"/>
        <end position="185"/>
    </location>
</feature>
<dbReference type="Proteomes" id="UP000250234">
    <property type="component" value="Unassembled WGS sequence"/>
</dbReference>
<evidence type="ECO:0000256" key="1">
    <source>
        <dbReference type="SAM" id="SignalP"/>
    </source>
</evidence>
<dbReference type="EMBL" id="UAWO01000002">
    <property type="protein sequence ID" value="SQC06574.1"/>
    <property type="molecule type" value="Genomic_DNA"/>
</dbReference>
<gene>
    <name evidence="2" type="ORF">NCTC8081_00685</name>
</gene>
<feature type="signal peptide" evidence="1">
    <location>
        <begin position="1"/>
        <end position="23"/>
    </location>
</feature>
<proteinExistence type="predicted"/>
<protein>
    <recommendedName>
        <fullName evidence="4">Lipoprotein</fullName>
    </recommendedName>
</protein>
<dbReference type="RefSeq" id="WP_011592005.1">
    <property type="nucleotide sequence ID" value="NZ_CABEEQ010000002.1"/>
</dbReference>
<evidence type="ECO:0000313" key="2">
    <source>
        <dbReference type="EMBL" id="SQC06574.1"/>
    </source>
</evidence>
<name>A0A2X2YUC6_CLOPF</name>
<accession>A0A2X2YUC6</accession>
<evidence type="ECO:0000313" key="3">
    <source>
        <dbReference type="Proteomes" id="UP000250234"/>
    </source>
</evidence>
<dbReference type="AlphaFoldDB" id="A0A2X2YUC6"/>
<dbReference type="SUPFAM" id="SSF48452">
    <property type="entry name" value="TPR-like"/>
    <property type="match status" value="1"/>
</dbReference>
<dbReference type="InterPro" id="IPR011990">
    <property type="entry name" value="TPR-like_helical_dom_sf"/>
</dbReference>
<organism evidence="2 3">
    <name type="scientific">Clostridium perfringens</name>
    <dbReference type="NCBI Taxonomy" id="1502"/>
    <lineage>
        <taxon>Bacteria</taxon>
        <taxon>Bacillati</taxon>
        <taxon>Bacillota</taxon>
        <taxon>Clostridia</taxon>
        <taxon>Eubacteriales</taxon>
        <taxon>Clostridiaceae</taxon>
        <taxon>Clostridium</taxon>
    </lineage>
</organism>
<sequence>MKKSVKSLSLAVLIIILSLNIIACNSSNRALDKGKELISEGQYEKAEVSLELALDEDPKNKEANELKNMIENYLEASKALDEGEIRKAEVKIKNIGEKSDEFPNFKKCVDALNKNIDEKSEYDKDIKNDMEKIENFIDNKDYSDAILLTKSLDGRVRTTEQKEKLEQIRLKLIAVLSIENTKINR</sequence>
<keyword evidence="1" id="KW-0732">Signal</keyword>
<evidence type="ECO:0008006" key="4">
    <source>
        <dbReference type="Google" id="ProtNLM"/>
    </source>
</evidence>
<reference evidence="2 3" key="1">
    <citation type="submission" date="2018-06" db="EMBL/GenBank/DDBJ databases">
        <authorList>
            <consortium name="Pathogen Informatics"/>
            <person name="Doyle S."/>
        </authorList>
    </citation>
    <scope>NUCLEOTIDE SEQUENCE [LARGE SCALE GENOMIC DNA]</scope>
    <source>
        <strain evidence="2 3">NCTC8081</strain>
    </source>
</reference>